<accession>A0A7C4FFM7</accession>
<reference evidence="2" key="1">
    <citation type="journal article" date="2020" name="mSystems">
        <title>Genome- and Community-Level Interaction Insights into Carbon Utilization and Element Cycling Functions of Hydrothermarchaeota in Hydrothermal Sediment.</title>
        <authorList>
            <person name="Zhou Z."/>
            <person name="Liu Y."/>
            <person name="Xu W."/>
            <person name="Pan J."/>
            <person name="Luo Z.H."/>
            <person name="Li M."/>
        </authorList>
    </citation>
    <scope>NUCLEOTIDE SEQUENCE [LARGE SCALE GENOMIC DNA]</scope>
    <source>
        <strain evidence="2">SpSt-735</strain>
    </source>
</reference>
<dbReference type="Gene3D" id="3.90.1530.10">
    <property type="entry name" value="Conserved hypothetical protein from pyrococcus furiosus pfu- 392566-001, ParB domain"/>
    <property type="match status" value="1"/>
</dbReference>
<evidence type="ECO:0000259" key="1">
    <source>
        <dbReference type="SMART" id="SM00470"/>
    </source>
</evidence>
<feature type="domain" description="ParB-like N-terminal" evidence="1">
    <location>
        <begin position="58"/>
        <end position="147"/>
    </location>
</feature>
<comment type="caution">
    <text evidence="2">The sequence shown here is derived from an EMBL/GenBank/DDBJ whole genome shotgun (WGS) entry which is preliminary data.</text>
</comment>
<name>A0A7C4FFM7_THEPE</name>
<proteinExistence type="predicted"/>
<dbReference type="SMART" id="SM00470">
    <property type="entry name" value="ParB"/>
    <property type="match status" value="1"/>
</dbReference>
<dbReference type="InterPro" id="IPR003115">
    <property type="entry name" value="ParB_N"/>
</dbReference>
<dbReference type="CDD" id="cd16400">
    <property type="entry name" value="ParB_Srx_like_nuclease"/>
    <property type="match status" value="1"/>
</dbReference>
<protein>
    <submittedName>
        <fullName evidence="2">Transcriptional regulator</fullName>
    </submittedName>
</protein>
<evidence type="ECO:0000313" key="2">
    <source>
        <dbReference type="EMBL" id="HGI44211.1"/>
    </source>
</evidence>
<dbReference type="EMBL" id="DTFI01000213">
    <property type="protein sequence ID" value="HGI44211.1"/>
    <property type="molecule type" value="Genomic_DNA"/>
</dbReference>
<sequence length="182" mass="20259">MGRVGPDADVSPGGLQPQARVELGGLPCCGELFRNPVLSSVIDPQRDVICCAGSYPVVLIPLELLHPHEEVDWNRLRELESEILSDGLIRKPILVESETLVILDGHHRVRVLEKLRKRLVPALLISYEDPCLRVESWRDDWVVTKDLVLRAGLTGRLLPHKTSRHVLCIDIPLVDVPLGTLG</sequence>
<dbReference type="SUPFAM" id="SSF110849">
    <property type="entry name" value="ParB/Sulfiredoxin"/>
    <property type="match status" value="1"/>
</dbReference>
<dbReference type="AlphaFoldDB" id="A0A7C4FFM7"/>
<gene>
    <name evidence="2" type="ORF">ENV17_07495</name>
</gene>
<dbReference type="InterPro" id="IPR036086">
    <property type="entry name" value="ParB/Sulfiredoxin_sf"/>
</dbReference>
<organism evidence="2">
    <name type="scientific">Thermofilum pendens</name>
    <dbReference type="NCBI Taxonomy" id="2269"/>
    <lineage>
        <taxon>Archaea</taxon>
        <taxon>Thermoproteota</taxon>
        <taxon>Thermoprotei</taxon>
        <taxon>Thermofilales</taxon>
        <taxon>Thermofilaceae</taxon>
        <taxon>Thermofilum</taxon>
    </lineage>
</organism>